<proteinExistence type="predicted"/>
<accession>U4LVP9</accession>
<organism evidence="1 2">
    <name type="scientific">Pyronema omphalodes (strain CBS 100304)</name>
    <name type="common">Pyronema confluens</name>
    <dbReference type="NCBI Taxonomy" id="1076935"/>
    <lineage>
        <taxon>Eukaryota</taxon>
        <taxon>Fungi</taxon>
        <taxon>Dikarya</taxon>
        <taxon>Ascomycota</taxon>
        <taxon>Pezizomycotina</taxon>
        <taxon>Pezizomycetes</taxon>
        <taxon>Pezizales</taxon>
        <taxon>Pyronemataceae</taxon>
        <taxon>Pyronema</taxon>
    </lineage>
</organism>
<evidence type="ECO:0000313" key="2">
    <source>
        <dbReference type="Proteomes" id="UP000018144"/>
    </source>
</evidence>
<dbReference type="EMBL" id="HF936618">
    <property type="protein sequence ID" value="CCX34752.1"/>
    <property type="molecule type" value="Genomic_DNA"/>
</dbReference>
<dbReference type="AlphaFoldDB" id="U4LVP9"/>
<dbReference type="Proteomes" id="UP000018144">
    <property type="component" value="Unassembled WGS sequence"/>
</dbReference>
<keyword evidence="2" id="KW-1185">Reference proteome</keyword>
<sequence length="93" mass="10506">MIVELECVWRLASDNVLHPAKKMPWNRFINPGAVATVIGGLAAIWNDCDGHKKTQKSVIDQVDRLDVKIDKINDKVDTQTKMIFQSMQEPEGD</sequence>
<protein>
    <submittedName>
        <fullName evidence="1">Uncharacterized protein</fullName>
    </submittedName>
</protein>
<name>U4LVP9_PYROM</name>
<gene>
    <name evidence="1" type="ORF">PCON_04261</name>
</gene>
<evidence type="ECO:0000313" key="1">
    <source>
        <dbReference type="EMBL" id="CCX34752.1"/>
    </source>
</evidence>
<reference evidence="1 2" key="1">
    <citation type="journal article" date="2013" name="PLoS Genet.">
        <title>The genome and development-dependent transcriptomes of Pyronema confluens: a window into fungal evolution.</title>
        <authorList>
            <person name="Traeger S."/>
            <person name="Altegoer F."/>
            <person name="Freitag M."/>
            <person name="Gabaldon T."/>
            <person name="Kempken F."/>
            <person name="Kumar A."/>
            <person name="Marcet-Houben M."/>
            <person name="Poggeler S."/>
            <person name="Stajich J.E."/>
            <person name="Nowrousian M."/>
        </authorList>
    </citation>
    <scope>NUCLEOTIDE SEQUENCE [LARGE SCALE GENOMIC DNA]</scope>
    <source>
        <strain evidence="2">CBS 100304</strain>
        <tissue evidence="1">Vegetative mycelium</tissue>
    </source>
</reference>